<dbReference type="RefSeq" id="WP_209360991.1">
    <property type="nucleotide sequence ID" value="NZ_JAGISH010000005.1"/>
</dbReference>
<evidence type="ECO:0000256" key="4">
    <source>
        <dbReference type="ARBA" id="ARBA00022989"/>
    </source>
</evidence>
<dbReference type="Proteomes" id="UP000675940">
    <property type="component" value="Unassembled WGS sequence"/>
</dbReference>
<dbReference type="SUPFAM" id="SSF81342">
    <property type="entry name" value="Transmembrane di-heme cytochromes"/>
    <property type="match status" value="1"/>
</dbReference>
<feature type="domain" description="Cytochrome b561 bacterial/Ni-hydrogenase" evidence="7">
    <location>
        <begin position="6"/>
        <end position="167"/>
    </location>
</feature>
<dbReference type="GO" id="GO:0022904">
    <property type="term" value="P:respiratory electron transport chain"/>
    <property type="evidence" value="ECO:0007669"/>
    <property type="project" value="InterPro"/>
</dbReference>
<evidence type="ECO:0000256" key="1">
    <source>
        <dbReference type="ARBA" id="ARBA00004651"/>
    </source>
</evidence>
<dbReference type="PANTHER" id="PTHR30485">
    <property type="entry name" value="NI/FE-HYDROGENASE 1 B-TYPE CYTOCHROME SUBUNIT"/>
    <property type="match status" value="1"/>
</dbReference>
<dbReference type="Pfam" id="PF01292">
    <property type="entry name" value="Ni_hydr_CYTB"/>
    <property type="match status" value="1"/>
</dbReference>
<keyword evidence="9" id="KW-1185">Reference proteome</keyword>
<evidence type="ECO:0000256" key="3">
    <source>
        <dbReference type="ARBA" id="ARBA00022692"/>
    </source>
</evidence>
<dbReference type="InterPro" id="IPR016174">
    <property type="entry name" value="Di-haem_cyt_TM"/>
</dbReference>
<reference evidence="8" key="1">
    <citation type="submission" date="2021-03" db="EMBL/GenBank/DDBJ databases">
        <title>Sagittula salina sp. nov. strain M10.9X isolated from the marine waste.</title>
        <authorList>
            <person name="Satari L."/>
            <person name="Molina-Menor E."/>
            <person name="Vidal-Verdu A."/>
            <person name="Pascual J."/>
            <person name="Pereto J."/>
            <person name="Porcar M."/>
        </authorList>
    </citation>
    <scope>NUCLEOTIDE SEQUENCE</scope>
    <source>
        <strain evidence="8">M10.9X</strain>
    </source>
</reference>
<dbReference type="GO" id="GO:0020037">
    <property type="term" value="F:heme binding"/>
    <property type="evidence" value="ECO:0007669"/>
    <property type="project" value="TreeGrafter"/>
</dbReference>
<protein>
    <submittedName>
        <fullName evidence="8">Cytochrome b/b6 domain-containing protein</fullName>
    </submittedName>
</protein>
<evidence type="ECO:0000256" key="2">
    <source>
        <dbReference type="ARBA" id="ARBA00022475"/>
    </source>
</evidence>
<dbReference type="InterPro" id="IPR011577">
    <property type="entry name" value="Cyt_b561_bac/Ni-Hgenase"/>
</dbReference>
<dbReference type="InterPro" id="IPR051542">
    <property type="entry name" value="Hydrogenase_cytochrome"/>
</dbReference>
<comment type="subcellular location">
    <subcellularLocation>
        <location evidence="1">Cell membrane</location>
        <topology evidence="1">Multi-pass membrane protein</topology>
    </subcellularLocation>
</comment>
<feature type="transmembrane region" description="Helical" evidence="6">
    <location>
        <begin position="39"/>
        <end position="56"/>
    </location>
</feature>
<comment type="caution">
    <text evidence="8">The sequence shown here is derived from an EMBL/GenBank/DDBJ whole genome shotgun (WGS) entry which is preliminary data.</text>
</comment>
<keyword evidence="2" id="KW-1003">Cell membrane</keyword>
<dbReference type="PANTHER" id="PTHR30485:SF2">
    <property type="entry name" value="BLL0597 PROTEIN"/>
    <property type="match status" value="1"/>
</dbReference>
<gene>
    <name evidence="8" type="ORF">J5474_11215</name>
</gene>
<dbReference type="AlphaFoldDB" id="A0A940MJQ3"/>
<dbReference type="GO" id="GO:0009055">
    <property type="term" value="F:electron transfer activity"/>
    <property type="evidence" value="ECO:0007669"/>
    <property type="project" value="InterPro"/>
</dbReference>
<organism evidence="8 9">
    <name type="scientific">Sagittula salina</name>
    <dbReference type="NCBI Taxonomy" id="2820268"/>
    <lineage>
        <taxon>Bacteria</taxon>
        <taxon>Pseudomonadati</taxon>
        <taxon>Pseudomonadota</taxon>
        <taxon>Alphaproteobacteria</taxon>
        <taxon>Rhodobacterales</taxon>
        <taxon>Roseobacteraceae</taxon>
        <taxon>Sagittula</taxon>
    </lineage>
</organism>
<keyword evidence="4 6" id="KW-1133">Transmembrane helix</keyword>
<feature type="transmembrane region" description="Helical" evidence="6">
    <location>
        <begin position="94"/>
        <end position="122"/>
    </location>
</feature>
<keyword evidence="3 6" id="KW-0812">Transmembrane</keyword>
<proteinExistence type="predicted"/>
<evidence type="ECO:0000259" key="7">
    <source>
        <dbReference type="Pfam" id="PF01292"/>
    </source>
</evidence>
<evidence type="ECO:0000313" key="9">
    <source>
        <dbReference type="Proteomes" id="UP000675940"/>
    </source>
</evidence>
<sequence length="179" mass="19754">MTRHRVWDPLVRLFHWSLVALFIANAVFTDPESDLHRVLGYAVAALLALRLIWGFIGPATARFSHFLPTAAGVTRQLCDIATGRKRAHLGHTPLGALMIFNLLATLAGIAVTGYMMGTLVFFGIEWVEEAHEAFVTWAEISVVIHIAAVIWESYRTGVNLPRAMVTGVKHVPDGLQIET</sequence>
<evidence type="ECO:0000256" key="5">
    <source>
        <dbReference type="ARBA" id="ARBA00023136"/>
    </source>
</evidence>
<dbReference type="Gene3D" id="1.20.950.20">
    <property type="entry name" value="Transmembrane di-heme cytochromes, Chain C"/>
    <property type="match status" value="1"/>
</dbReference>
<evidence type="ECO:0000256" key="6">
    <source>
        <dbReference type="SAM" id="Phobius"/>
    </source>
</evidence>
<evidence type="ECO:0000313" key="8">
    <source>
        <dbReference type="EMBL" id="MBP0483055.1"/>
    </source>
</evidence>
<accession>A0A940MJQ3</accession>
<dbReference type="EMBL" id="JAGISH010000005">
    <property type="protein sequence ID" value="MBP0483055.1"/>
    <property type="molecule type" value="Genomic_DNA"/>
</dbReference>
<name>A0A940MJQ3_9RHOB</name>
<dbReference type="GO" id="GO:0005886">
    <property type="term" value="C:plasma membrane"/>
    <property type="evidence" value="ECO:0007669"/>
    <property type="project" value="UniProtKB-SubCell"/>
</dbReference>
<keyword evidence="5 6" id="KW-0472">Membrane</keyword>